<gene>
    <name evidence="1" type="ORF">METZ01_LOCUS116001</name>
</gene>
<accession>A0A381XG55</accession>
<proteinExistence type="predicted"/>
<dbReference type="EMBL" id="UINC01014890">
    <property type="protein sequence ID" value="SVA63147.1"/>
    <property type="molecule type" value="Genomic_DNA"/>
</dbReference>
<sequence length="64" mass="7219">MKTERRNRAEQILLIRFWIESVFAATCRTPSIGRPILLKIEAYARIAIPTARTPILAGPSVLAR</sequence>
<evidence type="ECO:0000313" key="1">
    <source>
        <dbReference type="EMBL" id="SVA63147.1"/>
    </source>
</evidence>
<reference evidence="1" key="1">
    <citation type="submission" date="2018-05" db="EMBL/GenBank/DDBJ databases">
        <authorList>
            <person name="Lanie J.A."/>
            <person name="Ng W.-L."/>
            <person name="Kazmierczak K.M."/>
            <person name="Andrzejewski T.M."/>
            <person name="Davidsen T.M."/>
            <person name="Wayne K.J."/>
            <person name="Tettelin H."/>
            <person name="Glass J.I."/>
            <person name="Rusch D."/>
            <person name="Podicherti R."/>
            <person name="Tsui H.-C.T."/>
            <person name="Winkler M.E."/>
        </authorList>
    </citation>
    <scope>NUCLEOTIDE SEQUENCE</scope>
</reference>
<organism evidence="1">
    <name type="scientific">marine metagenome</name>
    <dbReference type="NCBI Taxonomy" id="408172"/>
    <lineage>
        <taxon>unclassified sequences</taxon>
        <taxon>metagenomes</taxon>
        <taxon>ecological metagenomes</taxon>
    </lineage>
</organism>
<name>A0A381XG55_9ZZZZ</name>
<protein>
    <submittedName>
        <fullName evidence="1">Uncharacterized protein</fullName>
    </submittedName>
</protein>
<dbReference type="AlphaFoldDB" id="A0A381XG55"/>